<dbReference type="HOGENOM" id="CLU_1117102_0_0_1"/>
<reference evidence="3" key="3">
    <citation type="submission" date="2015-04" db="UniProtKB">
        <authorList>
            <consortium name="EnsemblPlants"/>
        </authorList>
    </citation>
    <scope>IDENTIFICATION</scope>
</reference>
<sequence length="249" mass="26875">MAAMPAPSADSDIELDVDTEATVVDDVDVTAPSQRTFAHQPLDSPLRQPSVAHPSASPTIRATTTPPLSPAQGPMASPIQQPSPSIAPPVRLQPQSPTQSSNTLIVETSSHQINSGQMLDRQNFVNKQAIWESAKLAAQNEKNLYDSTSTALPSMQNNLENLKKHEADLIALLAKVREDIQEAEQNIADHPAAVAACKEKVRAAIVHVQELKKNLKPVTESDAADAAVIDEADQIRRRAIKAINNFLIQ</sequence>
<feature type="compositionally biased region" description="Polar residues" evidence="2">
    <location>
        <begin position="93"/>
        <end position="102"/>
    </location>
</feature>
<proteinExistence type="predicted"/>
<dbReference type="EnsemblPlants" id="LPERR12G09970.1">
    <property type="protein sequence ID" value="LPERR12G09970.1"/>
    <property type="gene ID" value="LPERR12G09970"/>
</dbReference>
<organism evidence="3 4">
    <name type="scientific">Leersia perrieri</name>
    <dbReference type="NCBI Taxonomy" id="77586"/>
    <lineage>
        <taxon>Eukaryota</taxon>
        <taxon>Viridiplantae</taxon>
        <taxon>Streptophyta</taxon>
        <taxon>Embryophyta</taxon>
        <taxon>Tracheophyta</taxon>
        <taxon>Spermatophyta</taxon>
        <taxon>Magnoliopsida</taxon>
        <taxon>Liliopsida</taxon>
        <taxon>Poales</taxon>
        <taxon>Poaceae</taxon>
        <taxon>BOP clade</taxon>
        <taxon>Oryzoideae</taxon>
        <taxon>Oryzeae</taxon>
        <taxon>Oryzinae</taxon>
        <taxon>Leersia</taxon>
    </lineage>
</organism>
<feature type="compositionally biased region" description="Polar residues" evidence="2">
    <location>
        <begin position="56"/>
        <end position="66"/>
    </location>
</feature>
<dbReference type="Gramene" id="LPERR12G09970.1">
    <property type="protein sequence ID" value="LPERR12G09970.1"/>
    <property type="gene ID" value="LPERR12G09970"/>
</dbReference>
<reference evidence="3 4" key="1">
    <citation type="submission" date="2012-08" db="EMBL/GenBank/DDBJ databases">
        <title>Oryza genome evolution.</title>
        <authorList>
            <person name="Wing R.A."/>
        </authorList>
    </citation>
    <scope>NUCLEOTIDE SEQUENCE</scope>
</reference>
<feature type="region of interest" description="Disordered" evidence="2">
    <location>
        <begin position="1"/>
        <end position="102"/>
    </location>
</feature>
<keyword evidence="1" id="KW-0175">Coiled coil</keyword>
<accession>A0A0D9XZB0</accession>
<dbReference type="AlphaFoldDB" id="A0A0D9XZB0"/>
<evidence type="ECO:0000313" key="4">
    <source>
        <dbReference type="Proteomes" id="UP000032180"/>
    </source>
</evidence>
<dbReference type="Proteomes" id="UP000032180">
    <property type="component" value="Chromosome 12"/>
</dbReference>
<protein>
    <submittedName>
        <fullName evidence="3">Uncharacterized protein</fullName>
    </submittedName>
</protein>
<evidence type="ECO:0000256" key="2">
    <source>
        <dbReference type="SAM" id="MobiDB-lite"/>
    </source>
</evidence>
<keyword evidence="4" id="KW-1185">Reference proteome</keyword>
<feature type="compositionally biased region" description="Acidic residues" evidence="2">
    <location>
        <begin position="11"/>
        <end position="28"/>
    </location>
</feature>
<evidence type="ECO:0000313" key="3">
    <source>
        <dbReference type="EnsemblPlants" id="LPERR12G09970.1"/>
    </source>
</evidence>
<name>A0A0D9XZB0_9ORYZ</name>
<evidence type="ECO:0000256" key="1">
    <source>
        <dbReference type="SAM" id="Coils"/>
    </source>
</evidence>
<reference evidence="4" key="2">
    <citation type="submission" date="2013-12" db="EMBL/GenBank/DDBJ databases">
        <authorList>
            <person name="Yu Y."/>
            <person name="Lee S."/>
            <person name="de Baynast K."/>
            <person name="Wissotski M."/>
            <person name="Liu L."/>
            <person name="Talag J."/>
            <person name="Goicoechea J."/>
            <person name="Angelova A."/>
            <person name="Jetty R."/>
            <person name="Kudrna D."/>
            <person name="Golser W."/>
            <person name="Rivera L."/>
            <person name="Zhang J."/>
            <person name="Wing R."/>
        </authorList>
    </citation>
    <scope>NUCLEOTIDE SEQUENCE</scope>
</reference>
<feature type="coiled-coil region" evidence="1">
    <location>
        <begin position="159"/>
        <end position="186"/>
    </location>
</feature>